<accession>A0A1M5A058</accession>
<feature type="transmembrane region" description="Helical" evidence="1">
    <location>
        <begin position="5"/>
        <end position="24"/>
    </location>
</feature>
<dbReference type="InterPro" id="IPR054198">
    <property type="entry name" value="DUF6903"/>
</dbReference>
<gene>
    <name evidence="2" type="ORF">SAMN02745158_02989</name>
</gene>
<evidence type="ECO:0000313" key="3">
    <source>
        <dbReference type="Proteomes" id="UP000184245"/>
    </source>
</evidence>
<dbReference type="EMBL" id="FQVI01000017">
    <property type="protein sequence ID" value="SHF23594.1"/>
    <property type="molecule type" value="Genomic_DNA"/>
</dbReference>
<proteinExistence type="predicted"/>
<sequence length="55" mass="6119">MKKWIVRIIGLVLFIVCLALVIHGQRTVGAGYLLEMLAGLVGILIMLGIYNKQHQ</sequence>
<dbReference type="Pfam" id="PF21844">
    <property type="entry name" value="DUF6903"/>
    <property type="match status" value="1"/>
</dbReference>
<keyword evidence="1" id="KW-1133">Transmembrane helix</keyword>
<keyword evidence="3" id="KW-1185">Reference proteome</keyword>
<protein>
    <submittedName>
        <fullName evidence="2">Uncharacterized protein</fullName>
    </submittedName>
</protein>
<feature type="transmembrane region" description="Helical" evidence="1">
    <location>
        <begin position="30"/>
        <end position="50"/>
    </location>
</feature>
<evidence type="ECO:0000256" key="1">
    <source>
        <dbReference type="SAM" id="Phobius"/>
    </source>
</evidence>
<dbReference type="Proteomes" id="UP000184245">
    <property type="component" value="Unassembled WGS sequence"/>
</dbReference>
<organism evidence="2 3">
    <name type="scientific">Lactonifactor longoviformis DSM 17459</name>
    <dbReference type="NCBI Taxonomy" id="1122155"/>
    <lineage>
        <taxon>Bacteria</taxon>
        <taxon>Bacillati</taxon>
        <taxon>Bacillota</taxon>
        <taxon>Clostridia</taxon>
        <taxon>Eubacteriales</taxon>
        <taxon>Clostridiaceae</taxon>
        <taxon>Lactonifactor</taxon>
    </lineage>
</organism>
<name>A0A1M5A058_9CLOT</name>
<reference evidence="2 3" key="1">
    <citation type="submission" date="2016-11" db="EMBL/GenBank/DDBJ databases">
        <authorList>
            <person name="Jaros S."/>
            <person name="Januszkiewicz K."/>
            <person name="Wedrychowicz H."/>
        </authorList>
    </citation>
    <scope>NUCLEOTIDE SEQUENCE [LARGE SCALE GENOMIC DNA]</scope>
    <source>
        <strain evidence="2 3">DSM 17459</strain>
    </source>
</reference>
<dbReference type="AlphaFoldDB" id="A0A1M5A058"/>
<evidence type="ECO:0000313" key="2">
    <source>
        <dbReference type="EMBL" id="SHF23594.1"/>
    </source>
</evidence>
<keyword evidence="1" id="KW-0472">Membrane</keyword>
<dbReference type="STRING" id="1122155.SAMN02745158_02989"/>
<dbReference type="RefSeq" id="WP_167594279.1">
    <property type="nucleotide sequence ID" value="NZ_FQVI01000017.1"/>
</dbReference>
<keyword evidence="1" id="KW-0812">Transmembrane</keyword>